<dbReference type="PANTHER" id="PTHR46791">
    <property type="entry name" value="EXPRESSED PROTEIN"/>
    <property type="match status" value="1"/>
</dbReference>
<proteinExistence type="predicted"/>
<dbReference type="PANTHER" id="PTHR46791:SF13">
    <property type="entry name" value="CLR5 DOMAIN-CONTAINING PROTEIN"/>
    <property type="match status" value="1"/>
</dbReference>
<evidence type="ECO:0000259" key="1">
    <source>
        <dbReference type="Pfam" id="PF24764"/>
    </source>
</evidence>
<evidence type="ECO:0000313" key="3">
    <source>
        <dbReference type="Proteomes" id="UP001163046"/>
    </source>
</evidence>
<accession>A0A9X0D8R4</accession>
<dbReference type="EMBL" id="MU825406">
    <property type="protein sequence ID" value="KAJ7391512.1"/>
    <property type="molecule type" value="Genomic_DNA"/>
</dbReference>
<dbReference type="AlphaFoldDB" id="A0A9X0D8R4"/>
<organism evidence="2 3">
    <name type="scientific">Desmophyllum pertusum</name>
    <dbReference type="NCBI Taxonomy" id="174260"/>
    <lineage>
        <taxon>Eukaryota</taxon>
        <taxon>Metazoa</taxon>
        <taxon>Cnidaria</taxon>
        <taxon>Anthozoa</taxon>
        <taxon>Hexacorallia</taxon>
        <taxon>Scleractinia</taxon>
        <taxon>Caryophylliina</taxon>
        <taxon>Caryophylliidae</taxon>
        <taxon>Desmophyllum</taxon>
    </lineage>
</organism>
<sequence length="386" mass="45139">MAEDEQEIIQHYFNLGYENEVIRQFLADYHALRMSLSTLKRRLRDFGLKRRGNAVNVDQLRDVIRNEIRGSGESQGYRAVWHSLRLVHQIHVPRHLVATILQEVDPVGVQQRRRRRLSRRRYVSYGPNFCWHVDGYDKLKPYGFPIHGAIDGYSRKILWLELTRSNNKPENVAKFYIECVAGNGGCPLLLRTDCGTENGVMAGMQCYFRQDGEDTFAGEKAHKYGSSPANQRIEAWWSHFRHGRAGWWIDFFKDMVSAGLLDIGNVMQMEALWFCFEAVLQNELDKVKQHWNTHRIRRSGHGTVPGVPDVLFYLPDRSSAVDCKWVLQSRKIDEMEQHLNVENNDDEANIYQEYFHYVMNHQGLQLPSSTEEAFNLFQQLKYLCRI</sequence>
<dbReference type="Proteomes" id="UP001163046">
    <property type="component" value="Unassembled WGS sequence"/>
</dbReference>
<reference evidence="2" key="1">
    <citation type="submission" date="2023-01" db="EMBL/GenBank/DDBJ databases">
        <title>Genome assembly of the deep-sea coral Lophelia pertusa.</title>
        <authorList>
            <person name="Herrera S."/>
            <person name="Cordes E."/>
        </authorList>
    </citation>
    <scope>NUCLEOTIDE SEQUENCE</scope>
    <source>
        <strain evidence="2">USNM1676648</strain>
        <tissue evidence="2">Polyp</tissue>
    </source>
</reference>
<name>A0A9X0D8R4_9CNID</name>
<dbReference type="InterPro" id="IPR058913">
    <property type="entry name" value="Integrase_dom_put"/>
</dbReference>
<keyword evidence="3" id="KW-1185">Reference proteome</keyword>
<feature type="domain" description="Integrase core" evidence="1">
    <location>
        <begin position="125"/>
        <end position="301"/>
    </location>
</feature>
<gene>
    <name evidence="2" type="ORF">OS493_018563</name>
</gene>
<protein>
    <recommendedName>
        <fullName evidence="1">Integrase core domain-containing protein</fullName>
    </recommendedName>
</protein>
<dbReference type="Pfam" id="PF24764">
    <property type="entry name" value="rva_4"/>
    <property type="match status" value="1"/>
</dbReference>
<dbReference type="OrthoDB" id="8423312at2759"/>
<comment type="caution">
    <text evidence="2">The sequence shown here is derived from an EMBL/GenBank/DDBJ whole genome shotgun (WGS) entry which is preliminary data.</text>
</comment>
<evidence type="ECO:0000313" key="2">
    <source>
        <dbReference type="EMBL" id="KAJ7391512.1"/>
    </source>
</evidence>